<dbReference type="CDD" id="cd00093">
    <property type="entry name" value="HTH_XRE"/>
    <property type="match status" value="1"/>
</dbReference>
<dbReference type="Pfam" id="PF01381">
    <property type="entry name" value="HTH_3"/>
    <property type="match status" value="1"/>
</dbReference>
<dbReference type="GO" id="GO:0003677">
    <property type="term" value="F:DNA binding"/>
    <property type="evidence" value="ECO:0007669"/>
    <property type="project" value="InterPro"/>
</dbReference>
<dbReference type="SUPFAM" id="SSF47413">
    <property type="entry name" value="lambda repressor-like DNA-binding domains"/>
    <property type="match status" value="1"/>
</dbReference>
<name>A0A0E2H2I2_9FIRM</name>
<sequence>MDQKLKQDLRIGPNIRKYRLQSHLTQDQVTAKMQLMGINISRSIYSQIESGTYNIRISELAAMKEIFNINYESFFDGIMLNHRDRQ</sequence>
<dbReference type="InterPro" id="IPR010982">
    <property type="entry name" value="Lambda_DNA-bd_dom_sf"/>
</dbReference>
<dbReference type="RefSeq" id="WP_002585042.1">
    <property type="nucleotide sequence ID" value="NZ_KB850992.1"/>
</dbReference>
<reference evidence="2 3" key="1">
    <citation type="submission" date="2013-01" db="EMBL/GenBank/DDBJ databases">
        <title>The Genome Sequence of Clostridium clostridioforme 90A8.</title>
        <authorList>
            <consortium name="The Broad Institute Genome Sequencing Platform"/>
            <person name="Earl A."/>
            <person name="Ward D."/>
            <person name="Feldgarden M."/>
            <person name="Gevers D."/>
            <person name="Courvalin P."/>
            <person name="Lambert T."/>
            <person name="Walker B."/>
            <person name="Young S.K."/>
            <person name="Zeng Q."/>
            <person name="Gargeya S."/>
            <person name="Fitzgerald M."/>
            <person name="Haas B."/>
            <person name="Abouelleil A."/>
            <person name="Alvarado L."/>
            <person name="Arachchi H.M."/>
            <person name="Berlin A.M."/>
            <person name="Chapman S.B."/>
            <person name="Dewar J."/>
            <person name="Goldberg J."/>
            <person name="Griggs A."/>
            <person name="Gujja S."/>
            <person name="Hansen M."/>
            <person name="Howarth C."/>
            <person name="Imamovic A."/>
            <person name="Larimer J."/>
            <person name="McCowan C."/>
            <person name="Murphy C."/>
            <person name="Neiman D."/>
            <person name="Pearson M."/>
            <person name="Priest M."/>
            <person name="Roberts A."/>
            <person name="Saif S."/>
            <person name="Shea T."/>
            <person name="Sisk P."/>
            <person name="Sykes S."/>
            <person name="Wortman J."/>
            <person name="Nusbaum C."/>
            <person name="Birren B."/>
        </authorList>
    </citation>
    <scope>NUCLEOTIDE SEQUENCE [LARGE SCALE GENOMIC DNA]</scope>
    <source>
        <strain evidence="2 3">90A8</strain>
    </source>
</reference>
<protein>
    <submittedName>
        <fullName evidence="2">XRE family transcriptional regulator</fullName>
    </submittedName>
</protein>
<proteinExistence type="predicted"/>
<dbReference type="Gene3D" id="1.10.260.40">
    <property type="entry name" value="lambda repressor-like DNA-binding domains"/>
    <property type="match status" value="1"/>
</dbReference>
<dbReference type="PROSITE" id="PS50943">
    <property type="entry name" value="HTH_CROC1"/>
    <property type="match status" value="1"/>
</dbReference>
<dbReference type="AlphaFoldDB" id="A0A0E2H2I2"/>
<organism evidence="2 3">
    <name type="scientific">[Clostridium] clostridioforme 90A8</name>
    <dbReference type="NCBI Taxonomy" id="999408"/>
    <lineage>
        <taxon>Bacteria</taxon>
        <taxon>Bacillati</taxon>
        <taxon>Bacillota</taxon>
        <taxon>Clostridia</taxon>
        <taxon>Lachnospirales</taxon>
        <taxon>Lachnospiraceae</taxon>
        <taxon>Enterocloster</taxon>
    </lineage>
</organism>
<dbReference type="Proteomes" id="UP000013085">
    <property type="component" value="Unassembled WGS sequence"/>
</dbReference>
<dbReference type="GeneID" id="57962754"/>
<evidence type="ECO:0000259" key="1">
    <source>
        <dbReference type="PROSITE" id="PS50943"/>
    </source>
</evidence>
<accession>A0A0E2H2I2</accession>
<gene>
    <name evidence="2" type="ORF">HMPREF1090_05130</name>
</gene>
<dbReference type="InterPro" id="IPR001387">
    <property type="entry name" value="Cro/C1-type_HTH"/>
</dbReference>
<feature type="domain" description="HTH cro/C1-type" evidence="1">
    <location>
        <begin position="15"/>
        <end position="74"/>
    </location>
</feature>
<evidence type="ECO:0000313" key="2">
    <source>
        <dbReference type="EMBL" id="ENZ07549.1"/>
    </source>
</evidence>
<dbReference type="EMBL" id="AGYR01000066">
    <property type="protein sequence ID" value="ENZ07549.1"/>
    <property type="molecule type" value="Genomic_DNA"/>
</dbReference>
<comment type="caution">
    <text evidence="2">The sequence shown here is derived from an EMBL/GenBank/DDBJ whole genome shotgun (WGS) entry which is preliminary data.</text>
</comment>
<dbReference type="PATRIC" id="fig|999408.3.peg.5513"/>
<dbReference type="HOGENOM" id="CLU_066192_38_1_9"/>
<evidence type="ECO:0000313" key="3">
    <source>
        <dbReference type="Proteomes" id="UP000013085"/>
    </source>
</evidence>